<keyword evidence="1 5" id="KW-0719">Serine esterase</keyword>
<sequence>MSLSVTCSGTGTPFVVLHGWGMNGNIWQPVVPALSENFQLHCVDLPGFGLSEWSPTSEVSLEGFLEQIMPALPERFHLLGWSLGGLIAKQAALSYPERVISLNTVASSPHFVESDSWSGIKPDILEQFQQQLETNFKKTIERFLAIQAMGSDDAREQVKQVKQLIFAKPMPNPGVLKQALSILQTADLRQQLKNIEVPFTRFYGRLDSLVPERAIADISALVPNSDAVIFNKSSHAPFISEPERFVSELLRAVKS</sequence>
<evidence type="ECO:0000256" key="3">
    <source>
        <dbReference type="ARBA" id="ARBA00022756"/>
    </source>
</evidence>
<dbReference type="RefSeq" id="WP_199494465.1">
    <property type="nucleotide sequence ID" value="NZ_JAEMOO010000005.1"/>
</dbReference>
<evidence type="ECO:0000256" key="5">
    <source>
        <dbReference type="HAMAP-Rule" id="MF_01260"/>
    </source>
</evidence>
<dbReference type="GO" id="GO:0016020">
    <property type="term" value="C:membrane"/>
    <property type="evidence" value="ECO:0007669"/>
    <property type="project" value="TreeGrafter"/>
</dbReference>
<feature type="active site" description="Nucleophile" evidence="5">
    <location>
        <position position="82"/>
    </location>
</feature>
<comment type="caution">
    <text evidence="8">The sequence shown here is derived from an EMBL/GenBank/DDBJ whole genome shotgun (WGS) entry which is preliminary data.</text>
</comment>
<dbReference type="GO" id="GO:0005737">
    <property type="term" value="C:cytoplasm"/>
    <property type="evidence" value="ECO:0007669"/>
    <property type="project" value="UniProtKB-SubCell"/>
</dbReference>
<evidence type="ECO:0000313" key="10">
    <source>
        <dbReference type="Proteomes" id="UP000655994"/>
    </source>
</evidence>
<evidence type="ECO:0000256" key="1">
    <source>
        <dbReference type="ARBA" id="ARBA00022487"/>
    </source>
</evidence>
<proteinExistence type="inferred from homology"/>
<keyword evidence="10" id="KW-1185">Reference proteome</keyword>
<dbReference type="NCBIfam" id="TIGR01738">
    <property type="entry name" value="bioH"/>
    <property type="match status" value="1"/>
</dbReference>
<comment type="similarity">
    <text evidence="5">Belongs to the AB hydrolase superfamily. Carboxylesterase BioH family.</text>
</comment>
<evidence type="ECO:0000313" key="8">
    <source>
        <dbReference type="EMBL" id="MBJ7316481.1"/>
    </source>
</evidence>
<dbReference type="PANTHER" id="PTHR43798">
    <property type="entry name" value="MONOACYLGLYCEROL LIPASE"/>
    <property type="match status" value="1"/>
</dbReference>
<evidence type="ECO:0000256" key="2">
    <source>
        <dbReference type="ARBA" id="ARBA00022490"/>
    </source>
</evidence>
<evidence type="ECO:0000259" key="6">
    <source>
        <dbReference type="Pfam" id="PF00561"/>
    </source>
</evidence>
<dbReference type="PANTHER" id="PTHR43798:SF31">
    <property type="entry name" value="AB HYDROLASE SUPERFAMILY PROTEIN YCLE"/>
    <property type="match status" value="1"/>
</dbReference>
<gene>
    <name evidence="5 8" type="primary">bioH</name>
    <name evidence="7" type="ORF">JHC10_08390</name>
    <name evidence="8" type="ORF">JHC11_10860</name>
</gene>
<evidence type="ECO:0000313" key="7">
    <source>
        <dbReference type="EMBL" id="MBJ7266961.1"/>
    </source>
</evidence>
<feature type="binding site" evidence="5">
    <location>
        <position position="20"/>
    </location>
    <ligand>
        <name>substrate</name>
    </ligand>
</feature>
<keyword evidence="3 5" id="KW-0093">Biotin biosynthesis</keyword>
<keyword evidence="2 5" id="KW-0963">Cytoplasm</keyword>
<dbReference type="InterPro" id="IPR050266">
    <property type="entry name" value="AB_hydrolase_sf"/>
</dbReference>
<feature type="binding site" evidence="5">
    <location>
        <begin position="143"/>
        <end position="147"/>
    </location>
    <ligand>
        <name>substrate</name>
    </ligand>
</feature>
<dbReference type="AlphaFoldDB" id="A0A8I1GDM6"/>
<feature type="active site" evidence="5">
    <location>
        <position position="207"/>
    </location>
</feature>
<comment type="function">
    <text evidence="5">The physiological role of BioH is to remove the methyl group introduced by BioC when the pimeloyl moiety is complete. It allows to synthesize pimeloyl-ACP via the fatty acid synthetic pathway through the hydrolysis of the ester bonds of pimeloyl-ACP esters.</text>
</comment>
<comment type="subunit">
    <text evidence="5">Monomer.</text>
</comment>
<dbReference type="Pfam" id="PF00561">
    <property type="entry name" value="Abhydrolase_1"/>
    <property type="match status" value="1"/>
</dbReference>
<organism evidence="8 9">
    <name type="scientific">Idiomarina abyssalis</name>
    <dbReference type="NCBI Taxonomy" id="86102"/>
    <lineage>
        <taxon>Bacteria</taxon>
        <taxon>Pseudomonadati</taxon>
        <taxon>Pseudomonadota</taxon>
        <taxon>Gammaproteobacteria</taxon>
        <taxon>Alteromonadales</taxon>
        <taxon>Idiomarinaceae</taxon>
        <taxon>Idiomarina</taxon>
    </lineage>
</organism>
<dbReference type="Proteomes" id="UP000621390">
    <property type="component" value="Unassembled WGS sequence"/>
</dbReference>
<dbReference type="InterPro" id="IPR010076">
    <property type="entry name" value="BioH"/>
</dbReference>
<dbReference type="EMBL" id="JAEMOS010000023">
    <property type="protein sequence ID" value="MBJ7266961.1"/>
    <property type="molecule type" value="Genomic_DNA"/>
</dbReference>
<dbReference type="Proteomes" id="UP000655994">
    <property type="component" value="Unassembled WGS sequence"/>
</dbReference>
<reference evidence="8 10" key="1">
    <citation type="submission" date="2020-09" db="EMBL/GenBank/DDBJ databases">
        <title>Draft Genomes of Bacterial Isolates from North Pond Shallow Sediments.</title>
        <authorList>
            <person name="Kiel Reese B."/>
            <person name="Mullis M."/>
            <person name="Weisend R.E."/>
        </authorList>
    </citation>
    <scope>NUCLEOTIDE SEQUENCE</scope>
    <source>
        <strain evidence="8">KJE-2</strain>
        <strain evidence="7 10">KJE-3</strain>
    </source>
</reference>
<feature type="binding site" evidence="5">
    <location>
        <position position="235"/>
    </location>
    <ligand>
        <name>substrate</name>
    </ligand>
</feature>
<dbReference type="SUPFAM" id="SSF53474">
    <property type="entry name" value="alpha/beta-Hydrolases"/>
    <property type="match status" value="1"/>
</dbReference>
<comment type="pathway">
    <text evidence="5">Cofactor biosynthesis; biotin biosynthesis.</text>
</comment>
<dbReference type="EC" id="3.1.1.85" evidence="5"/>
<evidence type="ECO:0000313" key="9">
    <source>
        <dbReference type="Proteomes" id="UP000621390"/>
    </source>
</evidence>
<feature type="domain" description="AB hydrolase-1" evidence="6">
    <location>
        <begin position="13"/>
        <end position="242"/>
    </location>
</feature>
<feature type="binding site" evidence="5">
    <location>
        <begin position="82"/>
        <end position="83"/>
    </location>
    <ligand>
        <name>substrate</name>
    </ligand>
</feature>
<comment type="catalytic activity">
    <reaction evidence="5">
        <text>6-carboxyhexanoyl-[ACP] methyl ester + H2O = 6-carboxyhexanoyl-[ACP] + methanol + H(+)</text>
        <dbReference type="Rhea" id="RHEA:42700"/>
        <dbReference type="Rhea" id="RHEA-COMP:9955"/>
        <dbReference type="Rhea" id="RHEA-COMP:10186"/>
        <dbReference type="ChEBI" id="CHEBI:15377"/>
        <dbReference type="ChEBI" id="CHEBI:15378"/>
        <dbReference type="ChEBI" id="CHEBI:17790"/>
        <dbReference type="ChEBI" id="CHEBI:78846"/>
        <dbReference type="ChEBI" id="CHEBI:82735"/>
        <dbReference type="EC" id="3.1.1.85"/>
    </reaction>
</comment>
<accession>A0A8I1GDM6</accession>
<evidence type="ECO:0000256" key="4">
    <source>
        <dbReference type="ARBA" id="ARBA00022801"/>
    </source>
</evidence>
<dbReference type="InterPro" id="IPR000073">
    <property type="entry name" value="AB_hydrolase_1"/>
</dbReference>
<feature type="active site" evidence="5">
    <location>
        <position position="235"/>
    </location>
</feature>
<dbReference type="UniPathway" id="UPA00078"/>
<dbReference type="InterPro" id="IPR029058">
    <property type="entry name" value="AB_hydrolase_fold"/>
</dbReference>
<dbReference type="GO" id="GO:0009102">
    <property type="term" value="P:biotin biosynthetic process"/>
    <property type="evidence" value="ECO:0007669"/>
    <property type="project" value="UniProtKB-UniRule"/>
</dbReference>
<comment type="subcellular location">
    <subcellularLocation>
        <location evidence="5">Cytoplasm</location>
    </subcellularLocation>
</comment>
<keyword evidence="4 5" id="KW-0378">Hydrolase</keyword>
<dbReference type="GO" id="GO:0090499">
    <property type="term" value="F:pimelyl-[acyl-carrier protein] methyl ester esterase activity"/>
    <property type="evidence" value="ECO:0007669"/>
    <property type="project" value="UniProtKB-EC"/>
</dbReference>
<protein>
    <recommendedName>
        <fullName evidence="5">Pimeloyl-[acyl-carrier protein] methyl ester esterase</fullName>
        <ecNumber evidence="5">3.1.1.85</ecNumber>
    </recommendedName>
    <alternativeName>
        <fullName evidence="5">Biotin synthesis protein BioH</fullName>
    </alternativeName>
    <alternativeName>
        <fullName evidence="5">Carboxylesterase BioH</fullName>
    </alternativeName>
</protein>
<dbReference type="PRINTS" id="PR00111">
    <property type="entry name" value="ABHYDROLASE"/>
</dbReference>
<dbReference type="EMBL" id="JAEMOP010000009">
    <property type="protein sequence ID" value="MBJ7316481.1"/>
    <property type="molecule type" value="Genomic_DNA"/>
</dbReference>
<dbReference type="HAMAP" id="MF_01260">
    <property type="entry name" value="Carboxylester"/>
    <property type="match status" value="1"/>
</dbReference>
<dbReference type="Gene3D" id="3.40.50.1820">
    <property type="entry name" value="alpha/beta hydrolase"/>
    <property type="match status" value="1"/>
</dbReference>
<name>A0A8I1GDM6_9GAMM</name>